<evidence type="ECO:0000256" key="2">
    <source>
        <dbReference type="ARBA" id="ARBA00005179"/>
    </source>
</evidence>
<keyword evidence="4 9" id="KW-0349">Heme</keyword>
<protein>
    <submittedName>
        <fullName evidence="11">Cytochrome P450</fullName>
    </submittedName>
</protein>
<keyword evidence="8 10" id="KW-0503">Monooxygenase</keyword>
<evidence type="ECO:0000256" key="8">
    <source>
        <dbReference type="ARBA" id="ARBA00023033"/>
    </source>
</evidence>
<dbReference type="InterPro" id="IPR001128">
    <property type="entry name" value="Cyt_P450"/>
</dbReference>
<dbReference type="CDD" id="cd11065">
    <property type="entry name" value="CYP64-like"/>
    <property type="match status" value="1"/>
</dbReference>
<dbReference type="Gene3D" id="1.10.630.10">
    <property type="entry name" value="Cytochrome P450"/>
    <property type="match status" value="1"/>
</dbReference>
<dbReference type="SUPFAM" id="SSF48264">
    <property type="entry name" value="Cytochrome P450"/>
    <property type="match status" value="1"/>
</dbReference>
<dbReference type="InterPro" id="IPR002401">
    <property type="entry name" value="Cyt_P450_E_grp-I"/>
</dbReference>
<sequence length="517" mass="58425">MSDFTSLLARLSCIVFPLVLFRFLRGRHRSSNALPRPPGPKGIPILGNLLQLPPSRLWEKAVEWGKEHGDIIYLENVGKPMLILNSYDDAKELLANRSAIYSSRPHLTMAVDLEKWDWFTTFVPYGDLFRKHRAYQNRFINSLETLNVANVQLSETHAMLKGFLDNPGDYASYVNRLPGAVIMMNLYGHRVERDRDDPFVKLGITAVRYAGDSEGYFFLEFLPWLKYIPEWFPFVEFHRVAKEARQISHALRYELYEIIKKKIAKGSAKESMTSLYLAENTREDGSVEDEADFCASIAMLLIGAVDTSVTATMTFVLGMLKNPEAQKRAQSEIDRVTGGDRLPTFEDAENLPFVNAICEEALRYAGITPFTPAHLSTEDDVYKGYHIPAGTMVLANTWAVAFDADRYVDPFAFRPDRWLSEKEMQKAQGVRARDYAFGYGRRICPGQPWAEQLIFIAIASILAAFNIEAAVDENGKPIPPNEDYHPSFVRSLGPSKCKITPRSQKMVSLIEGAAEAI</sequence>
<dbReference type="AlphaFoldDB" id="A0A0H2RPD8"/>
<dbReference type="InterPro" id="IPR017972">
    <property type="entry name" value="Cyt_P450_CS"/>
</dbReference>
<gene>
    <name evidence="11" type="ORF">SCHPADRAFT_904147</name>
</gene>
<evidence type="ECO:0000256" key="10">
    <source>
        <dbReference type="RuleBase" id="RU000461"/>
    </source>
</evidence>
<comment type="similarity">
    <text evidence="3 10">Belongs to the cytochrome P450 family.</text>
</comment>
<dbReference type="InterPro" id="IPR050364">
    <property type="entry name" value="Cytochrome_P450_fung"/>
</dbReference>
<dbReference type="GO" id="GO:0004497">
    <property type="term" value="F:monooxygenase activity"/>
    <property type="evidence" value="ECO:0007669"/>
    <property type="project" value="UniProtKB-KW"/>
</dbReference>
<name>A0A0H2RPD8_9AGAM</name>
<dbReference type="PANTHER" id="PTHR46300:SF7">
    <property type="entry name" value="P450, PUTATIVE (EUROFUNG)-RELATED"/>
    <property type="match status" value="1"/>
</dbReference>
<dbReference type="PRINTS" id="PR00385">
    <property type="entry name" value="P450"/>
</dbReference>
<dbReference type="OrthoDB" id="1055148at2759"/>
<reference evidence="11 12" key="1">
    <citation type="submission" date="2015-04" db="EMBL/GenBank/DDBJ databases">
        <title>Complete genome sequence of Schizopora paradoxa KUC8140, a cosmopolitan wood degrader in East Asia.</title>
        <authorList>
            <consortium name="DOE Joint Genome Institute"/>
            <person name="Min B."/>
            <person name="Park H."/>
            <person name="Jang Y."/>
            <person name="Kim J.-J."/>
            <person name="Kim K.H."/>
            <person name="Pangilinan J."/>
            <person name="Lipzen A."/>
            <person name="Riley R."/>
            <person name="Grigoriev I.V."/>
            <person name="Spatafora J.W."/>
            <person name="Choi I.-G."/>
        </authorList>
    </citation>
    <scope>NUCLEOTIDE SEQUENCE [LARGE SCALE GENOMIC DNA]</scope>
    <source>
        <strain evidence="11 12">KUC8140</strain>
    </source>
</reference>
<dbReference type="EMBL" id="KQ085959">
    <property type="protein sequence ID" value="KLO13427.1"/>
    <property type="molecule type" value="Genomic_DNA"/>
</dbReference>
<comment type="cofactor">
    <cofactor evidence="1 9">
        <name>heme</name>
        <dbReference type="ChEBI" id="CHEBI:30413"/>
    </cofactor>
</comment>
<evidence type="ECO:0000256" key="9">
    <source>
        <dbReference type="PIRSR" id="PIRSR602401-1"/>
    </source>
</evidence>
<dbReference type="PANTHER" id="PTHR46300">
    <property type="entry name" value="P450, PUTATIVE (EUROFUNG)-RELATED-RELATED"/>
    <property type="match status" value="1"/>
</dbReference>
<dbReference type="GO" id="GO:0020037">
    <property type="term" value="F:heme binding"/>
    <property type="evidence" value="ECO:0007669"/>
    <property type="project" value="InterPro"/>
</dbReference>
<keyword evidence="6 10" id="KW-0560">Oxidoreductase</keyword>
<keyword evidence="7 9" id="KW-0408">Iron</keyword>
<dbReference type="InterPro" id="IPR036396">
    <property type="entry name" value="Cyt_P450_sf"/>
</dbReference>
<keyword evidence="12" id="KW-1185">Reference proteome</keyword>
<dbReference type="GO" id="GO:0005506">
    <property type="term" value="F:iron ion binding"/>
    <property type="evidence" value="ECO:0007669"/>
    <property type="project" value="InterPro"/>
</dbReference>
<evidence type="ECO:0000256" key="6">
    <source>
        <dbReference type="ARBA" id="ARBA00023002"/>
    </source>
</evidence>
<dbReference type="STRING" id="27342.A0A0H2RPD8"/>
<evidence type="ECO:0000256" key="5">
    <source>
        <dbReference type="ARBA" id="ARBA00022723"/>
    </source>
</evidence>
<evidence type="ECO:0000256" key="1">
    <source>
        <dbReference type="ARBA" id="ARBA00001971"/>
    </source>
</evidence>
<comment type="pathway">
    <text evidence="2">Secondary metabolite biosynthesis.</text>
</comment>
<accession>A0A0H2RPD8</accession>
<proteinExistence type="inferred from homology"/>
<evidence type="ECO:0000313" key="12">
    <source>
        <dbReference type="Proteomes" id="UP000053477"/>
    </source>
</evidence>
<dbReference type="PRINTS" id="PR00463">
    <property type="entry name" value="EP450I"/>
</dbReference>
<dbReference type="GO" id="GO:0016705">
    <property type="term" value="F:oxidoreductase activity, acting on paired donors, with incorporation or reduction of molecular oxygen"/>
    <property type="evidence" value="ECO:0007669"/>
    <property type="project" value="InterPro"/>
</dbReference>
<evidence type="ECO:0000313" key="11">
    <source>
        <dbReference type="EMBL" id="KLO13427.1"/>
    </source>
</evidence>
<dbReference type="PROSITE" id="PS00086">
    <property type="entry name" value="CYTOCHROME_P450"/>
    <property type="match status" value="1"/>
</dbReference>
<organism evidence="11 12">
    <name type="scientific">Schizopora paradoxa</name>
    <dbReference type="NCBI Taxonomy" id="27342"/>
    <lineage>
        <taxon>Eukaryota</taxon>
        <taxon>Fungi</taxon>
        <taxon>Dikarya</taxon>
        <taxon>Basidiomycota</taxon>
        <taxon>Agaricomycotina</taxon>
        <taxon>Agaricomycetes</taxon>
        <taxon>Hymenochaetales</taxon>
        <taxon>Schizoporaceae</taxon>
        <taxon>Schizopora</taxon>
    </lineage>
</organism>
<keyword evidence="5 9" id="KW-0479">Metal-binding</keyword>
<evidence type="ECO:0000256" key="7">
    <source>
        <dbReference type="ARBA" id="ARBA00023004"/>
    </source>
</evidence>
<dbReference type="Pfam" id="PF00067">
    <property type="entry name" value="p450"/>
    <property type="match status" value="1"/>
</dbReference>
<feature type="binding site" description="axial binding residue" evidence="9">
    <location>
        <position position="444"/>
    </location>
    <ligand>
        <name>heme</name>
        <dbReference type="ChEBI" id="CHEBI:30413"/>
    </ligand>
    <ligandPart>
        <name>Fe</name>
        <dbReference type="ChEBI" id="CHEBI:18248"/>
    </ligandPart>
</feature>
<evidence type="ECO:0000256" key="4">
    <source>
        <dbReference type="ARBA" id="ARBA00022617"/>
    </source>
</evidence>
<evidence type="ECO:0000256" key="3">
    <source>
        <dbReference type="ARBA" id="ARBA00010617"/>
    </source>
</evidence>
<dbReference type="InParanoid" id="A0A0H2RPD8"/>
<dbReference type="Proteomes" id="UP000053477">
    <property type="component" value="Unassembled WGS sequence"/>
</dbReference>